<feature type="domain" description="Integrase catalytic" evidence="1">
    <location>
        <begin position="266"/>
        <end position="423"/>
    </location>
</feature>
<dbReference type="GO" id="GO:0015074">
    <property type="term" value="P:DNA integration"/>
    <property type="evidence" value="ECO:0007669"/>
    <property type="project" value="InterPro"/>
</dbReference>
<keyword evidence="3" id="KW-1185">Reference proteome</keyword>
<dbReference type="AlphaFoldDB" id="A0A803NLQ8"/>
<dbReference type="InterPro" id="IPR039537">
    <property type="entry name" value="Retrotran_Ty1/copia-like"/>
</dbReference>
<dbReference type="EMBL" id="UZAU01000073">
    <property type="status" value="NOT_ANNOTATED_CDS"/>
    <property type="molecule type" value="Genomic_DNA"/>
</dbReference>
<dbReference type="PANTHER" id="PTHR42648">
    <property type="entry name" value="TRANSPOSASE, PUTATIVE-RELATED"/>
    <property type="match status" value="1"/>
</dbReference>
<dbReference type="GO" id="GO:0003676">
    <property type="term" value="F:nucleic acid binding"/>
    <property type="evidence" value="ECO:0007669"/>
    <property type="project" value="InterPro"/>
</dbReference>
<evidence type="ECO:0000259" key="1">
    <source>
        <dbReference type="PROSITE" id="PS50994"/>
    </source>
</evidence>
<protein>
    <recommendedName>
        <fullName evidence="1">Integrase catalytic domain-containing protein</fullName>
    </recommendedName>
</protein>
<dbReference type="InterPro" id="IPR001584">
    <property type="entry name" value="Integrase_cat-core"/>
</dbReference>
<dbReference type="Gramene" id="evm.model.01.2577">
    <property type="protein sequence ID" value="cds.evm.model.01.2577"/>
    <property type="gene ID" value="evm.TU.01.2577"/>
</dbReference>
<dbReference type="PANTHER" id="PTHR42648:SF26">
    <property type="entry name" value="INTEGRASE CATALYTIC DOMAIN-CONTAINING PROTEIN"/>
    <property type="match status" value="1"/>
</dbReference>
<dbReference type="EnsemblPlants" id="evm.model.01.2577">
    <property type="protein sequence ID" value="cds.evm.model.01.2577"/>
    <property type="gene ID" value="evm.TU.01.2577"/>
</dbReference>
<dbReference type="InterPro" id="IPR036397">
    <property type="entry name" value="RNaseH_sf"/>
</dbReference>
<evidence type="ECO:0000313" key="2">
    <source>
        <dbReference type="EnsemblPlants" id="cds.evm.model.01.2577"/>
    </source>
</evidence>
<dbReference type="Gene3D" id="3.30.420.10">
    <property type="entry name" value="Ribonuclease H-like superfamily/Ribonuclease H"/>
    <property type="match status" value="1"/>
</dbReference>
<proteinExistence type="predicted"/>
<accession>A0A803NLQ8</accession>
<dbReference type="InterPro" id="IPR012337">
    <property type="entry name" value="RNaseH-like_sf"/>
</dbReference>
<reference evidence="2" key="2">
    <citation type="submission" date="2021-03" db="UniProtKB">
        <authorList>
            <consortium name="EnsemblPlants"/>
        </authorList>
    </citation>
    <scope>IDENTIFICATION</scope>
</reference>
<evidence type="ECO:0000313" key="3">
    <source>
        <dbReference type="Proteomes" id="UP000596661"/>
    </source>
</evidence>
<dbReference type="Pfam" id="PF00665">
    <property type="entry name" value="rve"/>
    <property type="match status" value="1"/>
</dbReference>
<name>A0A803NLQ8_CANSA</name>
<reference evidence="2" key="1">
    <citation type="submission" date="2018-11" db="EMBL/GenBank/DDBJ databases">
        <authorList>
            <person name="Grassa J C."/>
        </authorList>
    </citation>
    <scope>NUCLEOTIDE SEQUENCE [LARGE SCALE GENOMIC DNA]</scope>
</reference>
<dbReference type="SUPFAM" id="SSF53098">
    <property type="entry name" value="Ribonuclease H-like"/>
    <property type="match status" value="1"/>
</dbReference>
<dbReference type="Proteomes" id="UP000596661">
    <property type="component" value="Chromosome 1"/>
</dbReference>
<organism evidence="2 3">
    <name type="scientific">Cannabis sativa</name>
    <name type="common">Hemp</name>
    <name type="synonym">Marijuana</name>
    <dbReference type="NCBI Taxonomy" id="3483"/>
    <lineage>
        <taxon>Eukaryota</taxon>
        <taxon>Viridiplantae</taxon>
        <taxon>Streptophyta</taxon>
        <taxon>Embryophyta</taxon>
        <taxon>Tracheophyta</taxon>
        <taxon>Spermatophyta</taxon>
        <taxon>Magnoliopsida</taxon>
        <taxon>eudicotyledons</taxon>
        <taxon>Gunneridae</taxon>
        <taxon>Pentapetalae</taxon>
        <taxon>rosids</taxon>
        <taxon>fabids</taxon>
        <taxon>Rosales</taxon>
        <taxon>Cannabaceae</taxon>
        <taxon>Cannabis</taxon>
    </lineage>
</organism>
<dbReference type="PROSITE" id="PS50994">
    <property type="entry name" value="INTEGRASE"/>
    <property type="match status" value="1"/>
</dbReference>
<dbReference type="OMA" id="SQDINIW"/>
<sequence length="423" mass="47603">MIQKGNLSIADYFDKVKVLGDTLSIAGHPIDESDLIMHLLNGLGPEYDPVVVHATSLVDDLRSNQSSLFFSLMKVGWKGITPLEINHQSPLPISLNPRSNGRGYPSNRLVCQVCHKLGHTASVCHYRFDKNFQPPTRANNHVATGMEHLENETPYLGSDSLAVGNGKQLQISHLDTTAVVSNSCTNSTINKDSNFHNTDLPFTALTVTSSQDINIWHSKLVYPGPNTLSKIMSKINYKGTFKQLKFCDACKIGKSQKLPYPVSTSRASVPLELVHTDLRGPSHISSKEGYRYFIHFLDDFSRFTWIFPLTLKSQAYPTFLQFKSLVEKQFSLPIKKVQSDWGGEYRRFASFLAFNGVQLQHSCPHDHEQNGRAERKHRHINEIGMTLLVQAGLDLSNWWLAFQHATFVINRLPTPVLDNISPY</sequence>